<dbReference type="PRINTS" id="PR00475">
    <property type="entry name" value="HEXOKINASE"/>
</dbReference>
<evidence type="ECO:0000256" key="4">
    <source>
        <dbReference type="ARBA" id="ARBA00044613"/>
    </source>
</evidence>
<dbReference type="EMBL" id="JBJKFK010003061">
    <property type="protein sequence ID" value="KAL3310314.1"/>
    <property type="molecule type" value="Genomic_DNA"/>
</dbReference>
<evidence type="ECO:0000256" key="1">
    <source>
        <dbReference type="ARBA" id="ARBA00004888"/>
    </source>
</evidence>
<evidence type="ECO:0000256" key="3">
    <source>
        <dbReference type="ARBA" id="ARBA00023152"/>
    </source>
</evidence>
<dbReference type="InterPro" id="IPR001312">
    <property type="entry name" value="Hexokinase"/>
</dbReference>
<dbReference type="GO" id="GO:0005524">
    <property type="term" value="F:ATP binding"/>
    <property type="evidence" value="ECO:0007669"/>
    <property type="project" value="UniProtKB-UniRule"/>
</dbReference>
<dbReference type="GO" id="GO:0006096">
    <property type="term" value="P:glycolytic process"/>
    <property type="evidence" value="ECO:0007669"/>
    <property type="project" value="UniProtKB-KW"/>
</dbReference>
<name>A0ABD2PST6_9PLAT</name>
<sequence>LLESDSLEPKLLSDLERPEVQANRLLNKYFWKNFGCAVSELDAKFIRYTSRHISARSAHFVGIGLAALMLRMNRDHVTIGVDGSLFRGHFHYCEFVSMCLDKVLPRKLSFNLVLSEDGSGKGTAAVAATAVDKERERKNRFSNTVTMNKCSAITYRVARDTF</sequence>
<dbReference type="GO" id="GO:0004396">
    <property type="term" value="F:hexokinase activity"/>
    <property type="evidence" value="ECO:0007669"/>
    <property type="project" value="UniProtKB-UniRule"/>
</dbReference>
<keyword evidence="5" id="KW-0547">Nucleotide-binding</keyword>
<keyword evidence="5" id="KW-0067">ATP-binding</keyword>
<dbReference type="EC" id="2.7.1.-" evidence="5"/>
<evidence type="ECO:0000313" key="8">
    <source>
        <dbReference type="Proteomes" id="UP001626550"/>
    </source>
</evidence>
<dbReference type="InterPro" id="IPR043129">
    <property type="entry name" value="ATPase_NBD"/>
</dbReference>
<dbReference type="Gene3D" id="3.40.367.20">
    <property type="match status" value="1"/>
</dbReference>
<comment type="pathway">
    <text evidence="1">Carbohydrate degradation; glycolysis; D-glyceraldehyde 3-phosphate and glycerone phosphate from D-glucose: step 1/4.</text>
</comment>
<dbReference type="SUPFAM" id="SSF53067">
    <property type="entry name" value="Actin-like ATPase domain"/>
    <property type="match status" value="1"/>
</dbReference>
<dbReference type="PANTHER" id="PTHR19443:SF16">
    <property type="entry name" value="HEXOKINASE TYPE 1-RELATED"/>
    <property type="match status" value="1"/>
</dbReference>
<evidence type="ECO:0000256" key="2">
    <source>
        <dbReference type="ARBA" id="ARBA00005028"/>
    </source>
</evidence>
<comment type="similarity">
    <text evidence="5">Belongs to the hexokinase family.</text>
</comment>
<gene>
    <name evidence="7" type="ORF">Ciccas_011123</name>
</gene>
<evidence type="ECO:0000259" key="6">
    <source>
        <dbReference type="Pfam" id="PF03727"/>
    </source>
</evidence>
<keyword evidence="5" id="KW-0418">Kinase</keyword>
<proteinExistence type="inferred from homology"/>
<organism evidence="7 8">
    <name type="scientific">Cichlidogyrus casuarinus</name>
    <dbReference type="NCBI Taxonomy" id="1844966"/>
    <lineage>
        <taxon>Eukaryota</taxon>
        <taxon>Metazoa</taxon>
        <taxon>Spiralia</taxon>
        <taxon>Lophotrochozoa</taxon>
        <taxon>Platyhelminthes</taxon>
        <taxon>Monogenea</taxon>
        <taxon>Monopisthocotylea</taxon>
        <taxon>Dactylogyridea</taxon>
        <taxon>Ancyrocephalidae</taxon>
        <taxon>Cichlidogyrus</taxon>
    </lineage>
</organism>
<evidence type="ECO:0000256" key="5">
    <source>
        <dbReference type="RuleBase" id="RU362007"/>
    </source>
</evidence>
<comment type="catalytic activity">
    <reaction evidence="4">
        <text>a D-hexose + ATP = a D-hexose 6-phosphate + ADP + H(+)</text>
        <dbReference type="Rhea" id="RHEA:22740"/>
        <dbReference type="ChEBI" id="CHEBI:4194"/>
        <dbReference type="ChEBI" id="CHEBI:15378"/>
        <dbReference type="ChEBI" id="CHEBI:30616"/>
        <dbReference type="ChEBI" id="CHEBI:229467"/>
        <dbReference type="ChEBI" id="CHEBI:456216"/>
        <dbReference type="EC" id="2.7.1.1"/>
    </reaction>
    <physiologicalReaction direction="left-to-right" evidence="4">
        <dbReference type="Rhea" id="RHEA:22741"/>
    </physiologicalReaction>
</comment>
<dbReference type="InterPro" id="IPR022673">
    <property type="entry name" value="Hexokinase_C"/>
</dbReference>
<comment type="pathway">
    <text evidence="2">Carbohydrate metabolism; hexose metabolism.</text>
</comment>
<protein>
    <recommendedName>
        <fullName evidence="5">Phosphotransferase</fullName>
        <ecNumber evidence="5">2.7.1.-</ecNumber>
    </recommendedName>
</protein>
<dbReference type="Proteomes" id="UP001626550">
    <property type="component" value="Unassembled WGS sequence"/>
</dbReference>
<evidence type="ECO:0000313" key="7">
    <source>
        <dbReference type="EMBL" id="KAL3310314.1"/>
    </source>
</evidence>
<accession>A0ABD2PST6</accession>
<feature type="domain" description="Hexokinase C-terminal" evidence="6">
    <location>
        <begin position="3"/>
        <end position="128"/>
    </location>
</feature>
<keyword evidence="5" id="KW-0808">Transferase</keyword>
<dbReference type="PROSITE" id="PS51748">
    <property type="entry name" value="HEXOKINASE_2"/>
    <property type="match status" value="1"/>
</dbReference>
<keyword evidence="3 5" id="KW-0324">Glycolysis</keyword>
<dbReference type="AlphaFoldDB" id="A0ABD2PST6"/>
<keyword evidence="8" id="KW-1185">Reference proteome</keyword>
<dbReference type="Pfam" id="PF03727">
    <property type="entry name" value="Hexokinase_2"/>
    <property type="match status" value="1"/>
</dbReference>
<dbReference type="PANTHER" id="PTHR19443">
    <property type="entry name" value="HEXOKINASE"/>
    <property type="match status" value="1"/>
</dbReference>
<comment type="caution">
    <text evidence="7">The sequence shown here is derived from an EMBL/GenBank/DDBJ whole genome shotgun (WGS) entry which is preliminary data.</text>
</comment>
<reference evidence="7 8" key="1">
    <citation type="submission" date="2024-11" db="EMBL/GenBank/DDBJ databases">
        <title>Adaptive evolution of stress response genes in parasites aligns with host niche diversity.</title>
        <authorList>
            <person name="Hahn C."/>
            <person name="Resl P."/>
        </authorList>
    </citation>
    <scope>NUCLEOTIDE SEQUENCE [LARGE SCALE GENOMIC DNA]</scope>
    <source>
        <strain evidence="7">EGGRZ-B1_66</strain>
        <tissue evidence="7">Body</tissue>
    </source>
</reference>
<feature type="non-terminal residue" evidence="7">
    <location>
        <position position="1"/>
    </location>
</feature>